<dbReference type="InterPro" id="IPR011013">
    <property type="entry name" value="Gal_mutarotase_sf_dom"/>
</dbReference>
<dbReference type="AlphaFoldDB" id="A0A2T3NM79"/>
<comment type="caution">
    <text evidence="1">The sequence shown here is derived from an EMBL/GenBank/DDBJ whole genome shotgun (WGS) entry which is preliminary data.</text>
</comment>
<evidence type="ECO:0000313" key="2">
    <source>
        <dbReference type="Proteomes" id="UP000241346"/>
    </source>
</evidence>
<dbReference type="InterPro" id="IPR014718">
    <property type="entry name" value="GH-type_carb-bd"/>
</dbReference>
<reference evidence="1 2" key="1">
    <citation type="submission" date="2018-03" db="EMBL/GenBank/DDBJ databases">
        <title>Whole genome sequencing of Histamine producing bacteria.</title>
        <authorList>
            <person name="Butler K."/>
        </authorList>
    </citation>
    <scope>NUCLEOTIDE SEQUENCE [LARGE SCALE GENOMIC DNA]</scope>
    <source>
        <strain evidence="1 2">DSM 19138</strain>
    </source>
</reference>
<dbReference type="Proteomes" id="UP000241346">
    <property type="component" value="Unassembled WGS sequence"/>
</dbReference>
<accession>A0A2T3NM79</accession>
<evidence type="ECO:0000313" key="1">
    <source>
        <dbReference type="EMBL" id="PSW16558.1"/>
    </source>
</evidence>
<dbReference type="GO" id="GO:0005975">
    <property type="term" value="P:carbohydrate metabolic process"/>
    <property type="evidence" value="ECO:0007669"/>
    <property type="project" value="InterPro"/>
</dbReference>
<proteinExistence type="predicted"/>
<evidence type="ECO:0008006" key="3">
    <source>
        <dbReference type="Google" id="ProtNLM"/>
    </source>
</evidence>
<dbReference type="RefSeq" id="WP_107297179.1">
    <property type="nucleotide sequence ID" value="NZ_JAHVIB010000002.1"/>
</dbReference>
<sequence>MYIEVGQYLGQDGVWLKNDETRLFIQAFGGMTPEFSRKMRSQTGDYWLNAHWMPHFKAPFSGRMDNDDPEQLAYWQVELLRQAAGTFPCAPAFGPGTNNIPTHGDTANNVWSLASARLVDSGGESYAKAVWHLAGEFEQLKYQKTDYLRQGDSSHYMVMTVENNHDYAVPINMAWHTTLGAPFVERGCWLLDNCQQYQVCPQGTEFDTTASLELGARFESLSDIPTRTGGKSDLSLMPGYNGHAEFISGVSSSRQLLWSACYNPYYNLVYVSVIPLAQLEDQVSPSFMNYWIHSGGREMMPWADYEGGYDRNYALGLECAIGGSCKGYEWSRENPQFLNKPTYFELAGNSTASFVCINSFFSPEGYGRPITGESQLTEMIEQYIRSLDISFDGLQAR</sequence>
<dbReference type="Gene3D" id="2.70.98.10">
    <property type="match status" value="1"/>
</dbReference>
<dbReference type="GO" id="GO:0030246">
    <property type="term" value="F:carbohydrate binding"/>
    <property type="evidence" value="ECO:0007669"/>
    <property type="project" value="InterPro"/>
</dbReference>
<dbReference type="EMBL" id="PYMB01000001">
    <property type="protein sequence ID" value="PSW16558.1"/>
    <property type="molecule type" value="Genomic_DNA"/>
</dbReference>
<dbReference type="SUPFAM" id="SSF74650">
    <property type="entry name" value="Galactose mutarotase-like"/>
    <property type="match status" value="1"/>
</dbReference>
<organism evidence="1 2">
    <name type="scientific">Photobacterium rosenbergii</name>
    <dbReference type="NCBI Taxonomy" id="294936"/>
    <lineage>
        <taxon>Bacteria</taxon>
        <taxon>Pseudomonadati</taxon>
        <taxon>Pseudomonadota</taxon>
        <taxon>Gammaproteobacteria</taxon>
        <taxon>Vibrionales</taxon>
        <taxon>Vibrionaceae</taxon>
        <taxon>Photobacterium</taxon>
    </lineage>
</organism>
<gene>
    <name evidence="1" type="ORF">C9J01_06055</name>
</gene>
<name>A0A2T3NM79_9GAMM</name>
<dbReference type="GO" id="GO:0003824">
    <property type="term" value="F:catalytic activity"/>
    <property type="evidence" value="ECO:0007669"/>
    <property type="project" value="InterPro"/>
</dbReference>
<dbReference type="OrthoDB" id="7335506at2"/>
<protein>
    <recommendedName>
        <fullName evidence="3">DUF4432 domain-containing protein</fullName>
    </recommendedName>
</protein>